<evidence type="ECO:0000256" key="1">
    <source>
        <dbReference type="SAM" id="MobiDB-lite"/>
    </source>
</evidence>
<evidence type="ECO:0000313" key="3">
    <source>
        <dbReference type="Proteomes" id="UP000291084"/>
    </source>
</evidence>
<dbReference type="EMBL" id="AP015034">
    <property type="protein sequence ID" value="BAT75066.1"/>
    <property type="molecule type" value="Genomic_DNA"/>
</dbReference>
<sequence>MNIQERTKQKERKEHKFNMVHSFISYKQELDSYKARSPASKPNKNKGIDFSYNNSRVCINKSLMHQKKRYTS</sequence>
<dbReference type="AlphaFoldDB" id="A0A0S3R3I7"/>
<proteinExistence type="predicted"/>
<name>A0A0S3R3I7_PHAAN</name>
<organism evidence="2 3">
    <name type="scientific">Vigna angularis var. angularis</name>
    <dbReference type="NCBI Taxonomy" id="157739"/>
    <lineage>
        <taxon>Eukaryota</taxon>
        <taxon>Viridiplantae</taxon>
        <taxon>Streptophyta</taxon>
        <taxon>Embryophyta</taxon>
        <taxon>Tracheophyta</taxon>
        <taxon>Spermatophyta</taxon>
        <taxon>Magnoliopsida</taxon>
        <taxon>eudicotyledons</taxon>
        <taxon>Gunneridae</taxon>
        <taxon>Pentapetalae</taxon>
        <taxon>rosids</taxon>
        <taxon>fabids</taxon>
        <taxon>Fabales</taxon>
        <taxon>Fabaceae</taxon>
        <taxon>Papilionoideae</taxon>
        <taxon>50 kb inversion clade</taxon>
        <taxon>NPAAA clade</taxon>
        <taxon>indigoferoid/millettioid clade</taxon>
        <taxon>Phaseoleae</taxon>
        <taxon>Vigna</taxon>
    </lineage>
</organism>
<evidence type="ECO:0000313" key="2">
    <source>
        <dbReference type="EMBL" id="BAT75066.1"/>
    </source>
</evidence>
<gene>
    <name evidence="2" type="primary">Vigan.01G286700</name>
    <name evidence="2" type="ORF">VIGAN_01286700</name>
</gene>
<accession>A0A0S3R3I7</accession>
<feature type="region of interest" description="Disordered" evidence="1">
    <location>
        <begin position="32"/>
        <end position="51"/>
    </location>
</feature>
<reference evidence="2 3" key="1">
    <citation type="journal article" date="2015" name="Sci. Rep.">
        <title>The power of single molecule real-time sequencing technology in the de novo assembly of a eukaryotic genome.</title>
        <authorList>
            <person name="Sakai H."/>
            <person name="Naito K."/>
            <person name="Ogiso-Tanaka E."/>
            <person name="Takahashi Y."/>
            <person name="Iseki K."/>
            <person name="Muto C."/>
            <person name="Satou K."/>
            <person name="Teruya K."/>
            <person name="Shiroma A."/>
            <person name="Shimoji M."/>
            <person name="Hirano T."/>
            <person name="Itoh T."/>
            <person name="Kaga A."/>
            <person name="Tomooka N."/>
        </authorList>
    </citation>
    <scope>NUCLEOTIDE SEQUENCE [LARGE SCALE GENOMIC DNA]</scope>
    <source>
        <strain evidence="3">cv. Shumari</strain>
    </source>
</reference>
<protein>
    <submittedName>
        <fullName evidence="2">Uncharacterized protein</fullName>
    </submittedName>
</protein>
<dbReference type="Proteomes" id="UP000291084">
    <property type="component" value="Chromosome 1"/>
</dbReference>
<keyword evidence="3" id="KW-1185">Reference proteome</keyword>